<comment type="caution">
    <text evidence="5">The sequence shown here is derived from an EMBL/GenBank/DDBJ whole genome shotgun (WGS) entry which is preliminary data.</text>
</comment>
<dbReference type="InterPro" id="IPR008278">
    <property type="entry name" value="4-PPantetheinyl_Trfase_dom"/>
</dbReference>
<comment type="similarity">
    <text evidence="1">Belongs to the P-Pant transferase superfamily. Gsp/Sfp/HetI/AcpT family.</text>
</comment>
<dbReference type="SUPFAM" id="SSF56214">
    <property type="entry name" value="4'-phosphopantetheinyl transferase"/>
    <property type="match status" value="2"/>
</dbReference>
<dbReference type="EMBL" id="JACRTD010000001">
    <property type="protein sequence ID" value="MBC8583995.1"/>
    <property type="molecule type" value="Genomic_DNA"/>
</dbReference>
<keyword evidence="2 5" id="KW-0808">Transferase</keyword>
<evidence type="ECO:0000256" key="1">
    <source>
        <dbReference type="ARBA" id="ARBA00010990"/>
    </source>
</evidence>
<gene>
    <name evidence="5" type="ORF">H8705_00115</name>
</gene>
<evidence type="ECO:0000313" key="5">
    <source>
        <dbReference type="EMBL" id="MBC8583995.1"/>
    </source>
</evidence>
<dbReference type="GO" id="GO:0019878">
    <property type="term" value="P:lysine biosynthetic process via aminoadipic acid"/>
    <property type="evidence" value="ECO:0007669"/>
    <property type="project" value="TreeGrafter"/>
</dbReference>
<reference evidence="5" key="1">
    <citation type="submission" date="2020-08" db="EMBL/GenBank/DDBJ databases">
        <title>Genome public.</title>
        <authorList>
            <person name="Liu C."/>
            <person name="Sun Q."/>
        </authorList>
    </citation>
    <scope>NUCLEOTIDE SEQUENCE</scope>
    <source>
        <strain evidence="5">NSJ-64</strain>
    </source>
</reference>
<feature type="domain" description="4'-phosphopantetheinyl transferase N-terminal" evidence="4">
    <location>
        <begin position="16"/>
        <end position="98"/>
    </location>
</feature>
<protein>
    <submittedName>
        <fullName evidence="5">4'-phosphopantetheinyl transferase superfamily protein</fullName>
    </submittedName>
</protein>
<dbReference type="Gene3D" id="3.90.470.20">
    <property type="entry name" value="4'-phosphopantetheinyl transferase domain"/>
    <property type="match status" value="2"/>
</dbReference>
<dbReference type="GO" id="GO:0005829">
    <property type="term" value="C:cytosol"/>
    <property type="evidence" value="ECO:0007669"/>
    <property type="project" value="TreeGrafter"/>
</dbReference>
<dbReference type="InterPro" id="IPR055066">
    <property type="entry name" value="AASDHPPT_N"/>
</dbReference>
<keyword evidence="6" id="KW-1185">Reference proteome</keyword>
<accession>A0A926IGE7</accession>
<name>A0A926IGE7_9FIRM</name>
<evidence type="ECO:0000259" key="4">
    <source>
        <dbReference type="Pfam" id="PF22624"/>
    </source>
</evidence>
<feature type="domain" description="4'-phosphopantetheinyl transferase" evidence="3">
    <location>
        <begin position="105"/>
        <end position="174"/>
    </location>
</feature>
<organism evidence="5 6">
    <name type="scientific">Youxingia wuxianensis</name>
    <dbReference type="NCBI Taxonomy" id="2763678"/>
    <lineage>
        <taxon>Bacteria</taxon>
        <taxon>Bacillati</taxon>
        <taxon>Bacillota</taxon>
        <taxon>Clostridia</taxon>
        <taxon>Eubacteriales</taxon>
        <taxon>Oscillospiraceae</taxon>
        <taxon>Youxingia</taxon>
    </lineage>
</organism>
<dbReference type="Pfam" id="PF01648">
    <property type="entry name" value="ACPS"/>
    <property type="match status" value="1"/>
</dbReference>
<dbReference type="RefSeq" id="WP_262393853.1">
    <property type="nucleotide sequence ID" value="NZ_JACRTD010000001.1"/>
</dbReference>
<evidence type="ECO:0000259" key="3">
    <source>
        <dbReference type="Pfam" id="PF01648"/>
    </source>
</evidence>
<dbReference type="PANTHER" id="PTHR12215">
    <property type="entry name" value="PHOSPHOPANTETHEINE TRANSFERASE"/>
    <property type="match status" value="1"/>
</dbReference>
<dbReference type="InterPro" id="IPR037143">
    <property type="entry name" value="4-PPantetheinyl_Trfase_dom_sf"/>
</dbReference>
<dbReference type="Proteomes" id="UP000623678">
    <property type="component" value="Unassembled WGS sequence"/>
</dbReference>
<evidence type="ECO:0000256" key="2">
    <source>
        <dbReference type="ARBA" id="ARBA00022679"/>
    </source>
</evidence>
<dbReference type="Pfam" id="PF22624">
    <property type="entry name" value="AASDHPPT_N"/>
    <property type="match status" value="1"/>
</dbReference>
<dbReference type="PANTHER" id="PTHR12215:SF10">
    <property type="entry name" value="L-AMINOADIPATE-SEMIALDEHYDE DEHYDROGENASE-PHOSPHOPANTETHEINYL TRANSFERASE"/>
    <property type="match status" value="1"/>
</dbReference>
<dbReference type="GO" id="GO:0008897">
    <property type="term" value="F:holo-[acyl-carrier-protein] synthase activity"/>
    <property type="evidence" value="ECO:0007669"/>
    <property type="project" value="InterPro"/>
</dbReference>
<dbReference type="InterPro" id="IPR050559">
    <property type="entry name" value="P-Pant_transferase_sf"/>
</dbReference>
<sequence>MENKLYLLMADKQLDPQEYQQMFQLLSPERQERLRRISSKNAKQLSLLGDILTRILLCEHFNLSNKQLSIDIGNHGKPFLSGYPNAHFNISHSADAVLCGICNTPIGVDIEKIKPANLAIAKRFFTFEECEYIQEDPKTANERFIFLWTRKESYIKWAGGGLSIPLNSFDVLKVQREVVFYSEKLDGYLLSVCAKFPPQEIHRLDMDGLRERMEILK</sequence>
<evidence type="ECO:0000313" key="6">
    <source>
        <dbReference type="Proteomes" id="UP000623678"/>
    </source>
</evidence>
<proteinExistence type="inferred from homology"/>
<dbReference type="AlphaFoldDB" id="A0A926IGE7"/>
<dbReference type="GO" id="GO:0000287">
    <property type="term" value="F:magnesium ion binding"/>
    <property type="evidence" value="ECO:0007669"/>
    <property type="project" value="InterPro"/>
</dbReference>